<evidence type="ECO:0000256" key="3">
    <source>
        <dbReference type="ARBA" id="ARBA00022692"/>
    </source>
</evidence>
<feature type="coiled-coil region" evidence="6">
    <location>
        <begin position="180"/>
        <end position="207"/>
    </location>
</feature>
<keyword evidence="3 7" id="KW-0812">Transmembrane</keyword>
<feature type="domain" description="Polysaccharide chain length determinant N-terminal" evidence="8">
    <location>
        <begin position="8"/>
        <end position="106"/>
    </location>
</feature>
<name>A0A3B1DMT3_9ZZZZ</name>
<sequence length="401" mass="45134">MENMHEEQEIDLLTLWKILLKRRRFLFLTVGAVFISSVIFSFSLPNVYEATISLLQPQETSAAEKLIASQIPSGLVGLAGGALGMKSQTNRWMGILNSRTVFDQIITRFDLQTVYDKETVTETRLQLEKAVHFHKSREGILSISLEDQDPERAAAMANAFVEVLDKINREIVMTSGGRTRAFIEGRLEEAKTALEQSEEALKVFQEKNGAVKLDAQSEAMIDAMGAIQGKLLSKEVALKTLLSYATPQNPQVTLLKTEITALKRALLTLERGNDKTENTSNGLFIPTNRLPDLGLQYLRLLRDVKIDETLYGLLTEQYEIARIQEAKDSSTVQVLDFAIIPEKPVKPKKQLIVISATMLAGLLAFFGAFFLEYLETAKINAQTKEQFEKTKIDLIRKKWRH</sequence>
<accession>A0A3B1DMT3</accession>
<evidence type="ECO:0000313" key="10">
    <source>
        <dbReference type="EMBL" id="VAX30017.1"/>
    </source>
</evidence>
<dbReference type="Pfam" id="PF02706">
    <property type="entry name" value="Wzz"/>
    <property type="match status" value="1"/>
</dbReference>
<dbReference type="EMBL" id="UOGF01000058">
    <property type="protein sequence ID" value="VAX30017.1"/>
    <property type="molecule type" value="Genomic_DNA"/>
</dbReference>
<keyword evidence="2" id="KW-1003">Cell membrane</keyword>
<dbReference type="GO" id="GO:0004713">
    <property type="term" value="F:protein tyrosine kinase activity"/>
    <property type="evidence" value="ECO:0007669"/>
    <property type="project" value="TreeGrafter"/>
</dbReference>
<reference evidence="10" key="1">
    <citation type="submission" date="2018-06" db="EMBL/GenBank/DDBJ databases">
        <authorList>
            <person name="Zhirakovskaya E."/>
        </authorList>
    </citation>
    <scope>NUCLEOTIDE SEQUENCE</scope>
</reference>
<dbReference type="GO" id="GO:0005886">
    <property type="term" value="C:plasma membrane"/>
    <property type="evidence" value="ECO:0007669"/>
    <property type="project" value="UniProtKB-SubCell"/>
</dbReference>
<evidence type="ECO:0008006" key="11">
    <source>
        <dbReference type="Google" id="ProtNLM"/>
    </source>
</evidence>
<keyword evidence="6" id="KW-0175">Coiled coil</keyword>
<keyword evidence="4 7" id="KW-1133">Transmembrane helix</keyword>
<evidence type="ECO:0000256" key="5">
    <source>
        <dbReference type="ARBA" id="ARBA00023136"/>
    </source>
</evidence>
<comment type="subcellular location">
    <subcellularLocation>
        <location evidence="1">Cell membrane</location>
        <topology evidence="1">Multi-pass membrane protein</topology>
    </subcellularLocation>
</comment>
<feature type="domain" description="Tyrosine-protein kinase G-rich" evidence="9">
    <location>
        <begin position="296"/>
        <end position="370"/>
    </location>
</feature>
<organism evidence="10">
    <name type="scientific">hydrothermal vent metagenome</name>
    <dbReference type="NCBI Taxonomy" id="652676"/>
    <lineage>
        <taxon>unclassified sequences</taxon>
        <taxon>metagenomes</taxon>
        <taxon>ecological metagenomes</taxon>
    </lineage>
</organism>
<dbReference type="InterPro" id="IPR003856">
    <property type="entry name" value="LPS_length_determ_N"/>
</dbReference>
<dbReference type="PANTHER" id="PTHR32309:SF13">
    <property type="entry name" value="FERRIC ENTEROBACTIN TRANSPORT PROTEIN FEPE"/>
    <property type="match status" value="1"/>
</dbReference>
<evidence type="ECO:0000259" key="8">
    <source>
        <dbReference type="Pfam" id="PF02706"/>
    </source>
</evidence>
<feature type="transmembrane region" description="Helical" evidence="7">
    <location>
        <begin position="25"/>
        <end position="47"/>
    </location>
</feature>
<evidence type="ECO:0000259" key="9">
    <source>
        <dbReference type="Pfam" id="PF13807"/>
    </source>
</evidence>
<evidence type="ECO:0000256" key="2">
    <source>
        <dbReference type="ARBA" id="ARBA00022475"/>
    </source>
</evidence>
<feature type="transmembrane region" description="Helical" evidence="7">
    <location>
        <begin position="351"/>
        <end position="371"/>
    </location>
</feature>
<evidence type="ECO:0000256" key="7">
    <source>
        <dbReference type="SAM" id="Phobius"/>
    </source>
</evidence>
<evidence type="ECO:0000256" key="6">
    <source>
        <dbReference type="SAM" id="Coils"/>
    </source>
</evidence>
<protein>
    <recommendedName>
        <fullName evidence="11">Tyrosine kinase G-rich domain-containing protein</fullName>
    </recommendedName>
</protein>
<dbReference type="InterPro" id="IPR050445">
    <property type="entry name" value="Bact_polysacc_biosynth/exp"/>
</dbReference>
<proteinExistence type="predicted"/>
<dbReference type="PANTHER" id="PTHR32309">
    <property type="entry name" value="TYROSINE-PROTEIN KINASE"/>
    <property type="match status" value="1"/>
</dbReference>
<keyword evidence="5 7" id="KW-0472">Membrane</keyword>
<gene>
    <name evidence="10" type="ORF">MNBD_NITROSPIRAE01-2107</name>
</gene>
<dbReference type="AlphaFoldDB" id="A0A3B1DMT3"/>
<dbReference type="InterPro" id="IPR032807">
    <property type="entry name" value="GNVR"/>
</dbReference>
<dbReference type="Pfam" id="PF13807">
    <property type="entry name" value="GNVR"/>
    <property type="match status" value="1"/>
</dbReference>
<evidence type="ECO:0000256" key="4">
    <source>
        <dbReference type="ARBA" id="ARBA00022989"/>
    </source>
</evidence>
<evidence type="ECO:0000256" key="1">
    <source>
        <dbReference type="ARBA" id="ARBA00004651"/>
    </source>
</evidence>